<evidence type="ECO:0000313" key="2">
    <source>
        <dbReference type="Proteomes" id="UP001592528"/>
    </source>
</evidence>
<organism evidence="1 2">
    <name type="scientific">Streptacidiphilus cavernicola</name>
    <dbReference type="NCBI Taxonomy" id="3342716"/>
    <lineage>
        <taxon>Bacteria</taxon>
        <taxon>Bacillati</taxon>
        <taxon>Actinomycetota</taxon>
        <taxon>Actinomycetes</taxon>
        <taxon>Kitasatosporales</taxon>
        <taxon>Streptomycetaceae</taxon>
        <taxon>Streptacidiphilus</taxon>
    </lineage>
</organism>
<accession>A0ABV6UQX1</accession>
<reference evidence="1 2" key="1">
    <citation type="submission" date="2024-09" db="EMBL/GenBank/DDBJ databases">
        <authorList>
            <person name="Lee S.D."/>
        </authorList>
    </citation>
    <scope>NUCLEOTIDE SEQUENCE [LARGE SCALE GENOMIC DNA]</scope>
    <source>
        <strain evidence="1 2">N1-5</strain>
    </source>
</reference>
<sequence>MEHSSRTQRTAVLELTGAFARPSLIDVAELARRPLHQAEVTFACATSGIQRHRFQGPLLHDVVLAAAPGFELRRRKDRAGFLLSVTGADGHHAVLSWGEIDPDFAHQPVLLATRADGQPLDACGPQLVVPQDRCGGRYVSGVTRIHLTALDLTAPALTAPALTAQPVAEGHSSGVQ</sequence>
<proteinExistence type="predicted"/>
<name>A0ABV6UQX1_9ACTN</name>
<dbReference type="EMBL" id="JBHEZZ010000012">
    <property type="protein sequence ID" value="MFC1403863.1"/>
    <property type="molecule type" value="Genomic_DNA"/>
</dbReference>
<keyword evidence="2" id="KW-1185">Reference proteome</keyword>
<dbReference type="InterPro" id="IPR036374">
    <property type="entry name" value="OxRdtase_Mopterin-bd_sf"/>
</dbReference>
<protein>
    <submittedName>
        <fullName evidence="1">Molybdopterin-dependent oxidoreductase</fullName>
    </submittedName>
</protein>
<dbReference type="Gene3D" id="3.90.420.10">
    <property type="entry name" value="Oxidoreductase, molybdopterin-binding domain"/>
    <property type="match status" value="1"/>
</dbReference>
<comment type="caution">
    <text evidence="1">The sequence shown here is derived from an EMBL/GenBank/DDBJ whole genome shotgun (WGS) entry which is preliminary data.</text>
</comment>
<dbReference type="RefSeq" id="WP_063757462.1">
    <property type="nucleotide sequence ID" value="NZ_JBHEZZ010000012.1"/>
</dbReference>
<dbReference type="Proteomes" id="UP001592528">
    <property type="component" value="Unassembled WGS sequence"/>
</dbReference>
<dbReference type="SUPFAM" id="SSF56524">
    <property type="entry name" value="Oxidoreductase molybdopterin-binding domain"/>
    <property type="match status" value="1"/>
</dbReference>
<evidence type="ECO:0000313" key="1">
    <source>
        <dbReference type="EMBL" id="MFC1403863.1"/>
    </source>
</evidence>
<gene>
    <name evidence="1" type="ORF">ACEZDJ_21460</name>
</gene>